<reference evidence="4" key="1">
    <citation type="submission" date="2019-08" db="EMBL/GenBank/DDBJ databases">
        <title>Reference gene set and small RNA set construction with multiple tissues from Davidia involucrata Baill.</title>
        <authorList>
            <person name="Yang H."/>
            <person name="Zhou C."/>
            <person name="Li G."/>
            <person name="Wang J."/>
            <person name="Gao P."/>
            <person name="Wang M."/>
            <person name="Wang R."/>
            <person name="Zhao Y."/>
        </authorList>
    </citation>
    <scope>NUCLEOTIDE SEQUENCE</scope>
    <source>
        <tissue evidence="4">Mixed with DoveR01_LX</tissue>
    </source>
</reference>
<feature type="compositionally biased region" description="Basic and acidic residues" evidence="2">
    <location>
        <begin position="375"/>
        <end position="390"/>
    </location>
</feature>
<organism evidence="4">
    <name type="scientific">Davidia involucrata</name>
    <name type="common">Dove tree</name>
    <dbReference type="NCBI Taxonomy" id="16924"/>
    <lineage>
        <taxon>Eukaryota</taxon>
        <taxon>Viridiplantae</taxon>
        <taxon>Streptophyta</taxon>
        <taxon>Embryophyta</taxon>
        <taxon>Tracheophyta</taxon>
        <taxon>Spermatophyta</taxon>
        <taxon>Magnoliopsida</taxon>
        <taxon>eudicotyledons</taxon>
        <taxon>Gunneridae</taxon>
        <taxon>Pentapetalae</taxon>
        <taxon>asterids</taxon>
        <taxon>Cornales</taxon>
        <taxon>Nyssaceae</taxon>
        <taxon>Davidia</taxon>
    </lineage>
</organism>
<feature type="region of interest" description="Disordered" evidence="2">
    <location>
        <begin position="124"/>
        <end position="145"/>
    </location>
</feature>
<dbReference type="AlphaFoldDB" id="A0A5B6YUF5"/>
<feature type="region of interest" description="Disordered" evidence="2">
    <location>
        <begin position="365"/>
        <end position="390"/>
    </location>
</feature>
<evidence type="ECO:0000259" key="3">
    <source>
        <dbReference type="PROSITE" id="PS50157"/>
    </source>
</evidence>
<sequence length="412" mass="46028">MEGDQELRYVCKLCSKRYPSGKSLGGHMRSHVIVNSAESEEKVEHNMKKKVSRNCERESKIELGGHSGYGLRENPKKTWRAVDSTFTSQQEKVCKQCGKGFQSLKALCGHMACHSEKERVLKDDHSWTSENQKPVMDSHSDTQAESPRIVVKSVSGIEQKQEEVAMCLIMLSRDSGNWGGVNSIAESSDIDSVVLETKSSSIDMRISTREGLNCVYNGDENVEIKKLGDRKLKSGVLDSDSGCFRNGAKKVESDVSVDGFLRNDENKMPNLSDAELGKGLNRLKHKRTELRKVVEAGIAANSTNSDSRKRTRNDSELCKNAQKRSKYECQDFTCNVGRKFKPKKSKAHECPICLKVFKSGQALGGHKRSHVLGGSEDKSNQTPEIKKEVPQFRDLLDLNLPAPTEDAQFMPW</sequence>
<dbReference type="PROSITE" id="PS50157">
    <property type="entry name" value="ZINC_FINGER_C2H2_2"/>
    <property type="match status" value="3"/>
</dbReference>
<feature type="domain" description="C2H2-type" evidence="3">
    <location>
        <begin position="92"/>
        <end position="119"/>
    </location>
</feature>
<dbReference type="Pfam" id="PF13912">
    <property type="entry name" value="zf-C2H2_6"/>
    <property type="match status" value="3"/>
</dbReference>
<protein>
    <submittedName>
        <fullName evidence="4">Putative zinc finger protein 91-like</fullName>
    </submittedName>
</protein>
<dbReference type="PANTHER" id="PTHR46869:SF1">
    <property type="entry name" value="C2H2-LIKE ZINC FINGER PROTEIN"/>
    <property type="match status" value="1"/>
</dbReference>
<dbReference type="PROSITE" id="PS00028">
    <property type="entry name" value="ZINC_FINGER_C2H2_1"/>
    <property type="match status" value="3"/>
</dbReference>
<dbReference type="SMART" id="SM00355">
    <property type="entry name" value="ZnF_C2H2"/>
    <property type="match status" value="3"/>
</dbReference>
<keyword evidence="1" id="KW-0862">Zinc</keyword>
<accession>A0A5B6YUF5</accession>
<dbReference type="EMBL" id="GHES01004660">
    <property type="protein sequence ID" value="MPA35219.1"/>
    <property type="molecule type" value="Transcribed_RNA"/>
</dbReference>
<dbReference type="SUPFAM" id="SSF57667">
    <property type="entry name" value="beta-beta-alpha zinc fingers"/>
    <property type="match status" value="1"/>
</dbReference>
<evidence type="ECO:0000313" key="4">
    <source>
        <dbReference type="EMBL" id="MPA35219.1"/>
    </source>
</evidence>
<keyword evidence="1" id="KW-0863">Zinc-finger</keyword>
<name>A0A5B6YUF5_DAVIN</name>
<evidence type="ECO:0000256" key="1">
    <source>
        <dbReference type="PROSITE-ProRule" id="PRU00042"/>
    </source>
</evidence>
<feature type="domain" description="C2H2-type" evidence="3">
    <location>
        <begin position="9"/>
        <end position="31"/>
    </location>
</feature>
<dbReference type="GO" id="GO:0008270">
    <property type="term" value="F:zinc ion binding"/>
    <property type="evidence" value="ECO:0007669"/>
    <property type="project" value="UniProtKB-KW"/>
</dbReference>
<dbReference type="PANTHER" id="PTHR46869">
    <property type="entry name" value="C2H2-LIKE ZINC FINGER PROTEIN"/>
    <property type="match status" value="1"/>
</dbReference>
<dbReference type="Gene3D" id="3.30.160.60">
    <property type="entry name" value="Classic Zinc Finger"/>
    <property type="match status" value="1"/>
</dbReference>
<dbReference type="InterPro" id="IPR013087">
    <property type="entry name" value="Znf_C2H2_type"/>
</dbReference>
<feature type="domain" description="C2H2-type" evidence="3">
    <location>
        <begin position="348"/>
        <end position="370"/>
    </location>
</feature>
<proteinExistence type="predicted"/>
<dbReference type="InterPro" id="IPR036236">
    <property type="entry name" value="Znf_C2H2_sf"/>
</dbReference>
<keyword evidence="1" id="KW-0479">Metal-binding</keyword>
<gene>
    <name evidence="4" type="ORF">Din_004660</name>
</gene>
<evidence type="ECO:0000256" key="2">
    <source>
        <dbReference type="SAM" id="MobiDB-lite"/>
    </source>
</evidence>